<dbReference type="InterPro" id="IPR011335">
    <property type="entry name" value="Restrct_endonuc-II-like"/>
</dbReference>
<organism evidence="3 4">
    <name type="scientific">Rhodoplanes tepidamans</name>
    <name type="common">Rhodoplanes cryptolactis</name>
    <dbReference type="NCBI Taxonomy" id="200616"/>
    <lineage>
        <taxon>Bacteria</taxon>
        <taxon>Pseudomonadati</taxon>
        <taxon>Pseudomonadota</taxon>
        <taxon>Alphaproteobacteria</taxon>
        <taxon>Hyphomicrobiales</taxon>
        <taxon>Nitrobacteraceae</taxon>
        <taxon>Rhodoplanes</taxon>
    </lineage>
</organism>
<proteinExistence type="predicted"/>
<evidence type="ECO:0000313" key="3">
    <source>
        <dbReference type="EMBL" id="MDC7788614.1"/>
    </source>
</evidence>
<dbReference type="PANTHER" id="PTHR38590">
    <property type="entry name" value="BLL0828 PROTEIN"/>
    <property type="match status" value="1"/>
</dbReference>
<dbReference type="InterPro" id="IPR047216">
    <property type="entry name" value="Endonuclease_DUF559_bact"/>
</dbReference>
<keyword evidence="3" id="KW-0540">Nuclease</keyword>
<evidence type="ECO:0000313" key="4">
    <source>
        <dbReference type="Proteomes" id="UP001165652"/>
    </source>
</evidence>
<dbReference type="Proteomes" id="UP001165652">
    <property type="component" value="Unassembled WGS sequence"/>
</dbReference>
<dbReference type="SUPFAM" id="SSF52980">
    <property type="entry name" value="Restriction endonuclease-like"/>
    <property type="match status" value="1"/>
</dbReference>
<accession>A0ABT5JH44</accession>
<dbReference type="Gene3D" id="3.40.960.10">
    <property type="entry name" value="VSR Endonuclease"/>
    <property type="match status" value="1"/>
</dbReference>
<protein>
    <submittedName>
        <fullName evidence="3">Endonuclease domain-containing protein</fullName>
    </submittedName>
</protein>
<dbReference type="EMBL" id="JAQQLI010000048">
    <property type="protein sequence ID" value="MDC7788614.1"/>
    <property type="molecule type" value="Genomic_DNA"/>
</dbReference>
<comment type="caution">
    <text evidence="3">The sequence shown here is derived from an EMBL/GenBank/DDBJ whole genome shotgun (WGS) entry which is preliminary data.</text>
</comment>
<feature type="domain" description="DUF559" evidence="2">
    <location>
        <begin position="1"/>
        <end position="97"/>
    </location>
</feature>
<feature type="compositionally biased region" description="Gly residues" evidence="1">
    <location>
        <begin position="108"/>
        <end position="120"/>
    </location>
</feature>
<reference evidence="3" key="2">
    <citation type="submission" date="2023-02" db="EMBL/GenBank/DDBJ databases">
        <authorList>
            <person name="Rayyan A."/>
            <person name="Meyer T."/>
            <person name="Kyndt J.A."/>
        </authorList>
    </citation>
    <scope>NUCLEOTIDE SEQUENCE</scope>
    <source>
        <strain evidence="3">DSM 9987</strain>
    </source>
</reference>
<feature type="region of interest" description="Disordered" evidence="1">
    <location>
        <begin position="99"/>
        <end position="120"/>
    </location>
</feature>
<dbReference type="CDD" id="cd01038">
    <property type="entry name" value="Endonuclease_DUF559"/>
    <property type="match status" value="1"/>
</dbReference>
<evidence type="ECO:0000256" key="1">
    <source>
        <dbReference type="SAM" id="MobiDB-lite"/>
    </source>
</evidence>
<dbReference type="Pfam" id="PF04480">
    <property type="entry name" value="DUF559"/>
    <property type="match status" value="1"/>
</dbReference>
<evidence type="ECO:0000259" key="2">
    <source>
        <dbReference type="Pfam" id="PF04480"/>
    </source>
</evidence>
<dbReference type="GO" id="GO:0004519">
    <property type="term" value="F:endonuclease activity"/>
    <property type="evidence" value="ECO:0007669"/>
    <property type="project" value="UniProtKB-KW"/>
</dbReference>
<keyword evidence="3" id="KW-0255">Endonuclease</keyword>
<gene>
    <name evidence="3" type="ORF">PQJ73_23235</name>
</gene>
<sequence>MTHAERKVWYALRAHRLGGASFRRQTPVGPYLVDFLCHQHRLVVEVDGGHHVEGPQRDHDLRREAFLRSKGHRVLRFSNLDVPTNLLGVLETIVTSLGHAPSLPSPANGGGGERGGLCGS</sequence>
<reference evidence="3" key="1">
    <citation type="journal article" date="2023" name="Microbiol Resour">
        <title>Genome Sequences of Rhodoplanes serenus and Two Thermotolerant Strains, Rhodoplanes tepidamans and 'Rhodoplanes cryptolactis,' Further Refine the Genus.</title>
        <authorList>
            <person name="Rayyan A.A."/>
            <person name="Kyndt J.A."/>
        </authorList>
    </citation>
    <scope>NUCLEOTIDE SEQUENCE</scope>
    <source>
        <strain evidence="3">DSM 9987</strain>
    </source>
</reference>
<dbReference type="InterPro" id="IPR007569">
    <property type="entry name" value="DUF559"/>
</dbReference>
<dbReference type="PANTHER" id="PTHR38590:SF1">
    <property type="entry name" value="BLL0828 PROTEIN"/>
    <property type="match status" value="1"/>
</dbReference>
<keyword evidence="3" id="KW-0378">Hydrolase</keyword>
<name>A0ABT5JH44_RHOTP</name>
<keyword evidence="4" id="KW-1185">Reference proteome</keyword>